<dbReference type="AlphaFoldDB" id="A0A1N7IJM8"/>
<comment type="similarity">
    <text evidence="1">Belongs to the UPF0346 family.</text>
</comment>
<reference evidence="4" key="1">
    <citation type="submission" date="2017-01" db="EMBL/GenBank/DDBJ databases">
        <authorList>
            <person name="Varghese N."/>
            <person name="Submissions S."/>
        </authorList>
    </citation>
    <scope>NUCLEOTIDE SEQUENCE [LARGE SCALE GENOMIC DNA]</scope>
    <source>
        <strain evidence="4">DSM 23127</strain>
    </source>
</reference>
<dbReference type="InterPro" id="IPR023089">
    <property type="entry name" value="YozE_SAM-like"/>
</dbReference>
<dbReference type="InterPro" id="IPR036806">
    <property type="entry name" value="YozE_SAM-like_sf"/>
</dbReference>
<dbReference type="EMBL" id="FTOC01000001">
    <property type="protein sequence ID" value="SIS37262.1"/>
    <property type="molecule type" value="Genomic_DNA"/>
</dbReference>
<dbReference type="Pfam" id="PF06855">
    <property type="entry name" value="YozE_SAM_like"/>
    <property type="match status" value="1"/>
</dbReference>
<evidence type="ECO:0000313" key="3">
    <source>
        <dbReference type="EMBL" id="SIS37262.1"/>
    </source>
</evidence>
<dbReference type="PIRSF" id="PIRSF037262">
    <property type="entry name" value="UCP037262"/>
    <property type="match status" value="1"/>
</dbReference>
<dbReference type="RefSeq" id="WP_076556546.1">
    <property type="nucleotide sequence ID" value="NZ_FTOC01000001.1"/>
</dbReference>
<dbReference type="Proteomes" id="UP000187608">
    <property type="component" value="Unassembled WGS sequence"/>
</dbReference>
<evidence type="ECO:0000313" key="4">
    <source>
        <dbReference type="Proteomes" id="UP000187608"/>
    </source>
</evidence>
<dbReference type="SUPFAM" id="SSF140652">
    <property type="entry name" value="YozE-like"/>
    <property type="match status" value="1"/>
</dbReference>
<evidence type="ECO:0000256" key="1">
    <source>
        <dbReference type="HAMAP-Rule" id="MF_01538"/>
    </source>
</evidence>
<protein>
    <recommendedName>
        <fullName evidence="1">UPF0346 protein SAMN05421687_101284</fullName>
    </recommendedName>
</protein>
<dbReference type="Gene3D" id="1.10.150.260">
    <property type="entry name" value="YozE SAM-like"/>
    <property type="match status" value="1"/>
</dbReference>
<evidence type="ECO:0000259" key="2">
    <source>
        <dbReference type="Pfam" id="PF06855"/>
    </source>
</evidence>
<dbReference type="OrthoDB" id="2242851at2"/>
<proteinExistence type="inferred from homology"/>
<feature type="domain" description="YozE SAM-like" evidence="2">
    <location>
        <begin position="4"/>
        <end position="69"/>
    </location>
</feature>
<organism evidence="3 4">
    <name type="scientific">Salimicrobium flavidum</name>
    <dbReference type="NCBI Taxonomy" id="570947"/>
    <lineage>
        <taxon>Bacteria</taxon>
        <taxon>Bacillati</taxon>
        <taxon>Bacillota</taxon>
        <taxon>Bacilli</taxon>
        <taxon>Bacillales</taxon>
        <taxon>Bacillaceae</taxon>
        <taxon>Salimicrobium</taxon>
    </lineage>
</organism>
<keyword evidence="4" id="KW-1185">Reference proteome</keyword>
<gene>
    <name evidence="3" type="ORF">SAMN05421687_101284</name>
</gene>
<sequence>MKRSFYHYMMRFRGNLETGKEKELADWMFEEHSFPKQSESYDELSEYLEHHSPFPGSLAAFDRLYETYMEEEE</sequence>
<dbReference type="STRING" id="570947.SAMN05421687_101284"/>
<accession>A0A1N7IJM8</accession>
<dbReference type="HAMAP" id="MF_01538">
    <property type="entry name" value="UPF0346"/>
    <property type="match status" value="1"/>
</dbReference>
<name>A0A1N7IJM8_9BACI</name>
<dbReference type="NCBIfam" id="NF010193">
    <property type="entry name" value="PRK13672.1"/>
    <property type="match status" value="1"/>
</dbReference>
<dbReference type="InterPro" id="IPR010673">
    <property type="entry name" value="UPF0346"/>
</dbReference>